<proteinExistence type="predicted"/>
<reference evidence="2" key="1">
    <citation type="journal article" date="2015" name="BMC Genomics">
        <title>Genomic and transcriptomic analysis of the endophytic fungus Pestalotiopsis fici reveals its lifestyle and high potential for synthesis of natural products.</title>
        <authorList>
            <person name="Wang X."/>
            <person name="Zhang X."/>
            <person name="Liu L."/>
            <person name="Xiang M."/>
            <person name="Wang W."/>
            <person name="Sun X."/>
            <person name="Che Y."/>
            <person name="Guo L."/>
            <person name="Liu G."/>
            <person name="Guo L."/>
            <person name="Wang C."/>
            <person name="Yin W.B."/>
            <person name="Stadler M."/>
            <person name="Zhang X."/>
            <person name="Liu X."/>
        </authorList>
    </citation>
    <scope>NUCLEOTIDE SEQUENCE [LARGE SCALE GENOMIC DNA]</scope>
    <source>
        <strain evidence="2">W106-1 / CGMCC3.15140</strain>
    </source>
</reference>
<dbReference type="PANTHER" id="PTHR11799">
    <property type="entry name" value="PARAOXONASE"/>
    <property type="match status" value="1"/>
</dbReference>
<sequence length="405" mass="43520">MPGFILKLTAILVVGLGALLYQAQLPRMISLALGLGQTSAPLSAYPYTCRRLHHERLKACEDMWLSEATRQLFLACSDPLARSAWAPSQGSLDVSGRSLNDAIIVIDVDDLPAGPDVTRLRVLSMPGFAGTNGDGLLNVAGFGATDDDEVDSIRLWIVNERPSLNLTNGEISEQSKYGANTTIELFRAGPRANHMEHLKTFSHEQIVSPNRIAPVGGRTDAFYFTNDHGTAAKVGWRHQLSPILGTGDVSFCDGDACRQVVPGQKFPNGLIRGRDGLIYVPSSLLGTIDVYQPQPGGDLVKLHTIETGYAIDNLSPDRDGQIFAAAITNAIKFFAAINDPYNKDTPTAGLRITKDANGGYKVTKVVEDGLGEVLPGSTTVVHDATTGRIFFSGVVSPYIAVCDRI</sequence>
<dbReference type="InParanoid" id="W3WGK6"/>
<dbReference type="OrthoDB" id="5307922at2759"/>
<protein>
    <recommendedName>
        <fullName evidence="3">SMP-30/Gluconolactonase/LRE-like region domain-containing protein</fullName>
    </recommendedName>
</protein>
<dbReference type="KEGG" id="pfy:PFICI_15218"/>
<dbReference type="Proteomes" id="UP000030651">
    <property type="component" value="Unassembled WGS sequence"/>
</dbReference>
<dbReference type="OMA" id="QACEDMW"/>
<dbReference type="EMBL" id="KI912124">
    <property type="protein sequence ID" value="ETS73043.1"/>
    <property type="molecule type" value="Genomic_DNA"/>
</dbReference>
<dbReference type="eggNOG" id="ENOG502RYG9">
    <property type="taxonomic scope" value="Eukaryota"/>
</dbReference>
<evidence type="ECO:0000313" key="2">
    <source>
        <dbReference type="Proteomes" id="UP000030651"/>
    </source>
</evidence>
<gene>
    <name evidence="1" type="ORF">PFICI_15218</name>
</gene>
<name>W3WGK6_PESFW</name>
<keyword evidence="2" id="KW-1185">Reference proteome</keyword>
<accession>W3WGK6</accession>
<evidence type="ECO:0000313" key="1">
    <source>
        <dbReference type="EMBL" id="ETS73043.1"/>
    </source>
</evidence>
<dbReference type="Gene3D" id="2.120.10.30">
    <property type="entry name" value="TolB, C-terminal domain"/>
    <property type="match status" value="1"/>
</dbReference>
<dbReference type="HOGENOM" id="CLU_033924_3_1_1"/>
<dbReference type="InterPro" id="IPR051288">
    <property type="entry name" value="Serum_paraoxonase/arylesterase"/>
</dbReference>
<dbReference type="SUPFAM" id="SSF63829">
    <property type="entry name" value="Calcium-dependent phosphotriesterase"/>
    <property type="match status" value="1"/>
</dbReference>
<evidence type="ECO:0008006" key="3">
    <source>
        <dbReference type="Google" id="ProtNLM"/>
    </source>
</evidence>
<dbReference type="AlphaFoldDB" id="W3WGK6"/>
<dbReference type="GeneID" id="19280231"/>
<dbReference type="PANTHER" id="PTHR11799:SF20">
    <property type="entry name" value="SMP-30_GLUCONOLACTONASE_LRE-LIKE REGION DOMAIN-CONTAINING PROTEIN"/>
    <property type="match status" value="1"/>
</dbReference>
<dbReference type="RefSeq" id="XP_007841990.1">
    <property type="nucleotide sequence ID" value="XM_007843799.1"/>
</dbReference>
<organism evidence="1 2">
    <name type="scientific">Pestalotiopsis fici (strain W106-1 / CGMCC3.15140)</name>
    <dbReference type="NCBI Taxonomy" id="1229662"/>
    <lineage>
        <taxon>Eukaryota</taxon>
        <taxon>Fungi</taxon>
        <taxon>Dikarya</taxon>
        <taxon>Ascomycota</taxon>
        <taxon>Pezizomycotina</taxon>
        <taxon>Sordariomycetes</taxon>
        <taxon>Xylariomycetidae</taxon>
        <taxon>Amphisphaeriales</taxon>
        <taxon>Sporocadaceae</taxon>
        <taxon>Pestalotiopsis</taxon>
    </lineage>
</organism>
<dbReference type="InterPro" id="IPR011042">
    <property type="entry name" value="6-blade_b-propeller_TolB-like"/>
</dbReference>